<reference evidence="2 3" key="1">
    <citation type="submission" date="2019-12" db="EMBL/GenBank/DDBJ databases">
        <authorList>
            <person name="Jiao W.-B."/>
            <person name="Schneeberger K."/>
        </authorList>
    </citation>
    <scope>NUCLEOTIDE SEQUENCE [LARGE SCALE GENOMIC DNA]</scope>
    <source>
        <strain evidence="3">cv. C24</strain>
    </source>
</reference>
<evidence type="ECO:0000313" key="2">
    <source>
        <dbReference type="EMBL" id="CAA0264595.1"/>
    </source>
</evidence>
<dbReference type="GO" id="GO:0004601">
    <property type="term" value="F:peroxidase activity"/>
    <property type="evidence" value="ECO:0007669"/>
    <property type="project" value="InterPro"/>
</dbReference>
<evidence type="ECO:0000313" key="3">
    <source>
        <dbReference type="Proteomes" id="UP000434276"/>
    </source>
</evidence>
<accession>A0A5S9WLA6</accession>
<dbReference type="GO" id="GO:0020037">
    <property type="term" value="F:heme binding"/>
    <property type="evidence" value="ECO:0007669"/>
    <property type="project" value="InterPro"/>
</dbReference>
<dbReference type="InterPro" id="IPR010255">
    <property type="entry name" value="Haem_peroxidase_sf"/>
</dbReference>
<dbReference type="GO" id="GO:0034599">
    <property type="term" value="P:cellular response to oxidative stress"/>
    <property type="evidence" value="ECO:0007669"/>
    <property type="project" value="InterPro"/>
</dbReference>
<dbReference type="InterPro" id="IPR002207">
    <property type="entry name" value="Peroxidase_I"/>
</dbReference>
<dbReference type="AlphaFoldDB" id="A0A5S9WLA6"/>
<dbReference type="EMBL" id="CACSHJ010000087">
    <property type="protein sequence ID" value="CAA0264595.1"/>
    <property type="molecule type" value="Genomic_DNA"/>
</dbReference>
<proteinExistence type="predicted"/>
<dbReference type="SUPFAM" id="SSF48113">
    <property type="entry name" value="Heme-dependent peroxidases"/>
    <property type="match status" value="1"/>
</dbReference>
<protein>
    <submittedName>
        <fullName evidence="2">Uncharacterized protein</fullName>
    </submittedName>
</protein>
<dbReference type="OrthoDB" id="2859658at2759"/>
<dbReference type="PANTHER" id="PTHR31356">
    <property type="entry name" value="THYLAKOID LUMENAL 29 KDA PROTEIN, CHLOROPLASTIC-RELATED"/>
    <property type="match status" value="1"/>
</dbReference>
<organism evidence="2 3">
    <name type="scientific">Arabidopsis thaliana</name>
    <name type="common">Mouse-ear cress</name>
    <dbReference type="NCBI Taxonomy" id="3702"/>
    <lineage>
        <taxon>Eukaryota</taxon>
        <taxon>Viridiplantae</taxon>
        <taxon>Streptophyta</taxon>
        <taxon>Embryophyta</taxon>
        <taxon>Tracheophyta</taxon>
        <taxon>Spermatophyta</taxon>
        <taxon>Magnoliopsida</taxon>
        <taxon>eudicotyledons</taxon>
        <taxon>Gunneridae</taxon>
        <taxon>Pentapetalae</taxon>
        <taxon>rosids</taxon>
        <taxon>malvids</taxon>
        <taxon>Brassicales</taxon>
        <taxon>Brassicaceae</taxon>
        <taxon>Camelineae</taxon>
        <taxon>Arabidopsis</taxon>
    </lineage>
</organism>
<dbReference type="Proteomes" id="UP000434276">
    <property type="component" value="Unassembled WGS sequence"/>
</dbReference>
<name>A0A5S9WLA6_ARATH</name>
<dbReference type="PRINTS" id="PR00459">
    <property type="entry name" value="ASPEROXIDASE"/>
</dbReference>
<sequence>MSFNILMTDKYSRVSVIISEDSSDRVSKFEKKLSISMQFSPYKAQIQRIKGIRWHSTGTYDCQSRTGGPFRTMRFDAEQVNGANYGIQIALRLLDPIRFLKSSNLLTVLWPLKLLVALKFISTLEERLIIPESVCSAFFVDMDKPHTPPEGRLPDATKGFDLLRDVFAKRMGLSDKDIVALSGSHTPISPSQS</sequence>
<keyword evidence="1" id="KW-0560">Oxidoreductase</keyword>
<dbReference type="Gene3D" id="1.10.520.10">
    <property type="match status" value="2"/>
</dbReference>
<dbReference type="InterPro" id="IPR044831">
    <property type="entry name" value="Ccp1-like"/>
</dbReference>
<gene>
    <name evidence="2" type="ORF">C24_LOCUS3304</name>
</gene>
<dbReference type="PANTHER" id="PTHR31356:SF59">
    <property type="entry name" value="L-ASCORBATE PEROXIDASE 1, CYTOSOLIC"/>
    <property type="match status" value="1"/>
</dbReference>
<evidence type="ECO:0000256" key="1">
    <source>
        <dbReference type="ARBA" id="ARBA00023002"/>
    </source>
</evidence>
<dbReference type="ExpressionAtlas" id="A0A5S9WLA6">
    <property type="expression patterns" value="baseline and differential"/>
</dbReference>
<dbReference type="Gene3D" id="1.10.420.10">
    <property type="entry name" value="Peroxidase, domain 2"/>
    <property type="match status" value="1"/>
</dbReference>